<evidence type="ECO:0000313" key="2">
    <source>
        <dbReference type="EMBL" id="CUS07683.1"/>
    </source>
</evidence>
<feature type="compositionally biased region" description="Polar residues" evidence="1">
    <location>
        <begin position="9"/>
        <end position="26"/>
    </location>
</feature>
<reference evidence="2" key="1">
    <citation type="submission" date="2015-10" db="EMBL/GenBank/DDBJ databases">
        <authorList>
            <person name="Regsiter A."/>
            <person name="william w."/>
        </authorList>
    </citation>
    <scope>NUCLEOTIDE SEQUENCE</scope>
    <source>
        <strain evidence="2">Montdore</strain>
    </source>
</reference>
<proteinExistence type="predicted"/>
<dbReference type="AlphaFoldDB" id="A0A292PMG5"/>
<name>A0A292PMG5_9PEZI</name>
<dbReference type="EMBL" id="LN891182">
    <property type="protein sequence ID" value="CUS07683.1"/>
    <property type="molecule type" value="Genomic_DNA"/>
</dbReference>
<dbReference type="Proteomes" id="UP001412239">
    <property type="component" value="Unassembled WGS sequence"/>
</dbReference>
<gene>
    <name evidence="2" type="ORF">GSTUAT00008230001</name>
</gene>
<protein>
    <submittedName>
        <fullName evidence="2">Uncharacterized protein</fullName>
    </submittedName>
</protein>
<organism evidence="2 3">
    <name type="scientific">Tuber aestivum</name>
    <name type="common">summer truffle</name>
    <dbReference type="NCBI Taxonomy" id="59557"/>
    <lineage>
        <taxon>Eukaryota</taxon>
        <taxon>Fungi</taxon>
        <taxon>Dikarya</taxon>
        <taxon>Ascomycota</taxon>
        <taxon>Pezizomycotina</taxon>
        <taxon>Pezizomycetes</taxon>
        <taxon>Pezizales</taxon>
        <taxon>Tuberaceae</taxon>
        <taxon>Tuber</taxon>
    </lineage>
</organism>
<evidence type="ECO:0000256" key="1">
    <source>
        <dbReference type="SAM" id="MobiDB-lite"/>
    </source>
</evidence>
<accession>A0A292PMG5</accession>
<evidence type="ECO:0000313" key="3">
    <source>
        <dbReference type="Proteomes" id="UP001412239"/>
    </source>
</evidence>
<sequence>MPNCEESDAQPTARGTTNGSIPPSTGTSAIMFQEMGLVCSLRREDSSLLLSRLHVDTPILRAQNFVHRRGQGSHPAPAPISGGYEDRLGFRGIESEFANAGAMFGKSLGDLGAKIRSMPDADPRIGQGTTWVVSGLSDADEVGPEG</sequence>
<feature type="region of interest" description="Disordered" evidence="1">
    <location>
        <begin position="1"/>
        <end position="26"/>
    </location>
</feature>
<keyword evidence="3" id="KW-1185">Reference proteome</keyword>